<dbReference type="Pfam" id="PF18915">
    <property type="entry name" value="DUF5667"/>
    <property type="match status" value="1"/>
</dbReference>
<evidence type="ECO:0000313" key="4">
    <source>
        <dbReference type="Proteomes" id="UP000178684"/>
    </source>
</evidence>
<evidence type="ECO:0000256" key="1">
    <source>
        <dbReference type="SAM" id="Phobius"/>
    </source>
</evidence>
<reference evidence="3 4" key="1">
    <citation type="journal article" date="2016" name="Nat. Commun.">
        <title>Thousands of microbial genomes shed light on interconnected biogeochemical processes in an aquifer system.</title>
        <authorList>
            <person name="Anantharaman K."/>
            <person name="Brown C.T."/>
            <person name="Hug L.A."/>
            <person name="Sharon I."/>
            <person name="Castelle C.J."/>
            <person name="Probst A.J."/>
            <person name="Thomas B.C."/>
            <person name="Singh A."/>
            <person name="Wilkins M.J."/>
            <person name="Karaoz U."/>
            <person name="Brodie E.L."/>
            <person name="Williams K.H."/>
            <person name="Hubbard S.S."/>
            <person name="Banfield J.F."/>
        </authorList>
    </citation>
    <scope>NUCLEOTIDE SEQUENCE [LARGE SCALE GENOMIC DNA]</scope>
</reference>
<dbReference type="InterPro" id="IPR043725">
    <property type="entry name" value="DUF5667"/>
</dbReference>
<gene>
    <name evidence="3" type="ORF">A3B18_03690</name>
</gene>
<feature type="transmembrane region" description="Helical" evidence="1">
    <location>
        <begin position="53"/>
        <end position="76"/>
    </location>
</feature>
<keyword evidence="1" id="KW-0472">Membrane</keyword>
<sequence length="375" mass="41885">MDNLEKIFDKAKEGVKLSQQEKEKMKGFILSVTKTPEAPVRDEVFERRTFKRLLTYAVFSFSRPAAAFAVLMLVIASGAGISLAAEGSLPGDILYPIKIEVNEGFREHLARSDEAKMEWFVSVAERRMEETERLASEDRLDDKARATIEANFAKNAEKIKTRLSATATGGEVKLSINADVTSRLETSLMAHEEILSKLAEKNSGSKKEITSVLVEVKSISKSVKEVRKNFEDDVFEKRNSRLEEATALRLKASLEAIAEAKKALEKSGDSIDEEVRKKAEEMIKEAEEIVAEVKLGKAAEQEDQSIMSLKSSASSTTEALTRLHEAVKLSSQAKLMLEAQSRLKLKVLEFPATSSRVEIEEKIEERNEEELEINL</sequence>
<proteinExistence type="predicted"/>
<accession>A0A1F5X3F9</accession>
<organism evidence="3 4">
    <name type="scientific">Candidatus Giovannonibacteria bacterium RIFCSPLOWO2_01_FULL_46_13</name>
    <dbReference type="NCBI Taxonomy" id="1798352"/>
    <lineage>
        <taxon>Bacteria</taxon>
        <taxon>Candidatus Giovannoniibacteriota</taxon>
    </lineage>
</organism>
<keyword evidence="1" id="KW-1133">Transmembrane helix</keyword>
<dbReference type="EMBL" id="MFIE01000019">
    <property type="protein sequence ID" value="OGF82417.1"/>
    <property type="molecule type" value="Genomic_DNA"/>
</dbReference>
<dbReference type="AlphaFoldDB" id="A0A1F5X3F9"/>
<dbReference type="Proteomes" id="UP000178684">
    <property type="component" value="Unassembled WGS sequence"/>
</dbReference>
<comment type="caution">
    <text evidence="3">The sequence shown here is derived from an EMBL/GenBank/DDBJ whole genome shotgun (WGS) entry which is preliminary data.</text>
</comment>
<keyword evidence="1" id="KW-0812">Transmembrane</keyword>
<evidence type="ECO:0000259" key="2">
    <source>
        <dbReference type="Pfam" id="PF18915"/>
    </source>
</evidence>
<name>A0A1F5X3F9_9BACT</name>
<feature type="domain" description="DUF5667" evidence="2">
    <location>
        <begin position="87"/>
        <end position="200"/>
    </location>
</feature>
<evidence type="ECO:0000313" key="3">
    <source>
        <dbReference type="EMBL" id="OGF82417.1"/>
    </source>
</evidence>
<protein>
    <recommendedName>
        <fullName evidence="2">DUF5667 domain-containing protein</fullName>
    </recommendedName>
</protein>